<dbReference type="InterPro" id="IPR005017">
    <property type="entry name" value="OMPP1/FadL/TodX"/>
</dbReference>
<evidence type="ECO:0000256" key="6">
    <source>
        <dbReference type="ARBA" id="ARBA00023136"/>
    </source>
</evidence>
<evidence type="ECO:0000256" key="5">
    <source>
        <dbReference type="ARBA" id="ARBA00022729"/>
    </source>
</evidence>
<name>A0A1I3PXQ7_9FLAO</name>
<dbReference type="SUPFAM" id="SSF56935">
    <property type="entry name" value="Porins"/>
    <property type="match status" value="1"/>
</dbReference>
<protein>
    <submittedName>
        <fullName evidence="8">Outer membrane protein transport protein (OMPP1/FadL/TodX)</fullName>
    </submittedName>
</protein>
<evidence type="ECO:0000256" key="7">
    <source>
        <dbReference type="ARBA" id="ARBA00023237"/>
    </source>
</evidence>
<keyword evidence="3" id="KW-1134">Transmembrane beta strand</keyword>
<dbReference type="GO" id="GO:0015483">
    <property type="term" value="F:long-chain fatty acid transporting porin activity"/>
    <property type="evidence" value="ECO:0007669"/>
    <property type="project" value="TreeGrafter"/>
</dbReference>
<dbReference type="Gene3D" id="2.40.160.60">
    <property type="entry name" value="Outer membrane protein transport protein (OMPP1/FadL/TodX)"/>
    <property type="match status" value="1"/>
</dbReference>
<evidence type="ECO:0000313" key="9">
    <source>
        <dbReference type="Proteomes" id="UP000199559"/>
    </source>
</evidence>
<keyword evidence="7" id="KW-0998">Cell outer membrane</keyword>
<proteinExistence type="inferred from homology"/>
<gene>
    <name evidence="8" type="ORF">SAMN05443431_105310</name>
</gene>
<evidence type="ECO:0000313" key="8">
    <source>
        <dbReference type="EMBL" id="SFJ26102.1"/>
    </source>
</evidence>
<comment type="similarity">
    <text evidence="2">Belongs to the OmpP1/FadL family.</text>
</comment>
<dbReference type="PANTHER" id="PTHR35093">
    <property type="entry name" value="OUTER MEMBRANE PROTEIN NMB0088-RELATED"/>
    <property type="match status" value="1"/>
</dbReference>
<reference evidence="9" key="1">
    <citation type="submission" date="2016-10" db="EMBL/GenBank/DDBJ databases">
        <authorList>
            <person name="Varghese N."/>
            <person name="Submissions S."/>
        </authorList>
    </citation>
    <scope>NUCLEOTIDE SEQUENCE [LARGE SCALE GENOMIC DNA]</scope>
    <source>
        <strain evidence="9">DSM 28881</strain>
    </source>
</reference>
<dbReference type="GO" id="GO:0009279">
    <property type="term" value="C:cell outer membrane"/>
    <property type="evidence" value="ECO:0007669"/>
    <property type="project" value="UniProtKB-SubCell"/>
</dbReference>
<keyword evidence="5" id="KW-0732">Signal</keyword>
<dbReference type="Pfam" id="PF03349">
    <property type="entry name" value="Toluene_X"/>
    <property type="match status" value="1"/>
</dbReference>
<evidence type="ECO:0000256" key="3">
    <source>
        <dbReference type="ARBA" id="ARBA00022452"/>
    </source>
</evidence>
<dbReference type="Proteomes" id="UP000199559">
    <property type="component" value="Unassembled WGS sequence"/>
</dbReference>
<dbReference type="PANTHER" id="PTHR35093:SF8">
    <property type="entry name" value="OUTER MEMBRANE PROTEIN NMB0088-RELATED"/>
    <property type="match status" value="1"/>
</dbReference>
<accession>A0A1I3PXQ7</accession>
<dbReference type="AlphaFoldDB" id="A0A1I3PXQ7"/>
<keyword evidence="9" id="KW-1185">Reference proteome</keyword>
<dbReference type="EMBL" id="FORM01000005">
    <property type="protein sequence ID" value="SFJ26102.1"/>
    <property type="molecule type" value="Genomic_DNA"/>
</dbReference>
<comment type="subcellular location">
    <subcellularLocation>
        <location evidence="1">Cell outer membrane</location>
        <topology evidence="1">Multi-pass membrane protein</topology>
    </subcellularLocation>
</comment>
<sequence>MEVQEEEEVKIEKEKIKKKSMKKVIILIMGVLSISISQAQNINDALRYSTGEISGTARFQSMSGAFGALGGDLSAISINPAGSAVFTSSYASFSLGVDNKDTDTNYFNGRGNASNSDFNLNQGGGVFIFENKKTDSPWKKFSLAVEYDITKNYDNDWKANGTGNTSIGEYFLANAQGLRFDEISAFPGETTSQAYSEIGSAYGYTNQQAFLGYDSYILEPANTNDDNTLYSSNIAGNSFQQDYNYIATGYNGKISFNIGTQYGENTYFGLNLNSHFLNYERFTSFYETNNDATSVVKEVLFENTLATNGSGFSFQLGGIFKLTNELRAGITYESPTWMSLEDETTQYVETFVSDENLGDFYQVVDPNILNIFESYRIQTPSKITGSLAYVFGTQGLISVDYSRRDYSKTKFKPTSDPAFSAENALMANVLTAASTYKIGAEYKVKQLSFRGGYRIEESPYADDTIIGDLTGYSLGLGYNFGNTNLDLAYTSSKQDRSEQFYNVGLTNPVALDTKNSNITLTLGFKL</sequence>
<evidence type="ECO:0000256" key="1">
    <source>
        <dbReference type="ARBA" id="ARBA00004571"/>
    </source>
</evidence>
<dbReference type="STRING" id="1144750.SAMN05443431_105310"/>
<organism evidence="8 9">
    <name type="scientific">Olleya namhaensis</name>
    <dbReference type="NCBI Taxonomy" id="1144750"/>
    <lineage>
        <taxon>Bacteria</taxon>
        <taxon>Pseudomonadati</taxon>
        <taxon>Bacteroidota</taxon>
        <taxon>Flavobacteriia</taxon>
        <taxon>Flavobacteriales</taxon>
        <taxon>Flavobacteriaceae</taxon>
    </lineage>
</organism>
<keyword evidence="6" id="KW-0472">Membrane</keyword>
<evidence type="ECO:0000256" key="4">
    <source>
        <dbReference type="ARBA" id="ARBA00022692"/>
    </source>
</evidence>
<keyword evidence="4" id="KW-0812">Transmembrane</keyword>
<evidence type="ECO:0000256" key="2">
    <source>
        <dbReference type="ARBA" id="ARBA00008163"/>
    </source>
</evidence>